<feature type="transmembrane region" description="Helical" evidence="7">
    <location>
        <begin position="257"/>
        <end position="279"/>
    </location>
</feature>
<keyword evidence="5 7" id="KW-1133">Transmembrane helix</keyword>
<organism evidence="11">
    <name type="scientific">freshwater metagenome</name>
    <dbReference type="NCBI Taxonomy" id="449393"/>
    <lineage>
        <taxon>unclassified sequences</taxon>
        <taxon>metagenomes</taxon>
        <taxon>ecological metagenomes</taxon>
    </lineage>
</organism>
<sequence>MLKRLKSLAIDLTPLRTSRDFRIIMASGLITFLGSMVTYVALPFQVKEITGSYVAVGLLGAIEIVPLVIFGLYGGTLADSIDRKKMIVIMEVASLALTTILLINSLLPHPKLWVLYVVAGIFAAVDGLARPSLDAMIPRILPHDQMMAASALRSVRWQFGALLGPALGGILIAWKGVSAGFIFDVVTYALSILLLLRLTPSPAEHNSPAPSLSSLMEGVRYAFSRKDLLGTYAVDLAAMFFAMPNALFPFFADELHAPWALGLLYSSAMFGSILATFTSGWTKKIHRHGRAILVAAIFWGAGISLAGATSFLPLVFFGLILAGGADQLSGIFRSTVWNQTIPVELRGRLAGIELLSYSLGPLGGQTRAGVMAQFSGLRTSIVGGGILCIGAVAALGAALPTFRKYDDRTNEFALAERKKRAGTSETK</sequence>
<dbReference type="CDD" id="cd06173">
    <property type="entry name" value="MFS_MefA_like"/>
    <property type="match status" value="1"/>
</dbReference>
<dbReference type="EMBL" id="CAEZXB010000014">
    <property type="protein sequence ID" value="CAB4677395.1"/>
    <property type="molecule type" value="Genomic_DNA"/>
</dbReference>
<evidence type="ECO:0000256" key="2">
    <source>
        <dbReference type="ARBA" id="ARBA00022448"/>
    </source>
</evidence>
<dbReference type="Gene3D" id="1.20.1250.20">
    <property type="entry name" value="MFS general substrate transporter like domains"/>
    <property type="match status" value="1"/>
</dbReference>
<feature type="transmembrane region" description="Helical" evidence="7">
    <location>
        <begin position="291"/>
        <end position="322"/>
    </location>
</feature>
<protein>
    <submittedName>
        <fullName evidence="11">Unannotated protein</fullName>
    </submittedName>
</protein>
<evidence type="ECO:0000256" key="7">
    <source>
        <dbReference type="SAM" id="Phobius"/>
    </source>
</evidence>
<feature type="transmembrane region" description="Helical" evidence="7">
    <location>
        <begin position="154"/>
        <end position="174"/>
    </location>
</feature>
<dbReference type="EMBL" id="CAEZXN010000026">
    <property type="protein sequence ID" value="CAB4700265.1"/>
    <property type="molecule type" value="Genomic_DNA"/>
</dbReference>
<dbReference type="GO" id="GO:0005886">
    <property type="term" value="C:plasma membrane"/>
    <property type="evidence" value="ECO:0007669"/>
    <property type="project" value="UniProtKB-SubCell"/>
</dbReference>
<dbReference type="PANTHER" id="PTHR23513:SF9">
    <property type="entry name" value="ENTEROBACTIN EXPORTER ENTS"/>
    <property type="match status" value="1"/>
</dbReference>
<dbReference type="InterPro" id="IPR010290">
    <property type="entry name" value="TM_effector"/>
</dbReference>
<accession>A0A6J7BEH7</accession>
<feature type="transmembrane region" description="Helical" evidence="7">
    <location>
        <begin position="86"/>
        <end position="107"/>
    </location>
</feature>
<dbReference type="PANTHER" id="PTHR23513">
    <property type="entry name" value="INTEGRAL MEMBRANE EFFLUX PROTEIN-RELATED"/>
    <property type="match status" value="1"/>
</dbReference>
<evidence type="ECO:0000313" key="10">
    <source>
        <dbReference type="EMBL" id="CAB4700265.1"/>
    </source>
</evidence>
<evidence type="ECO:0000256" key="5">
    <source>
        <dbReference type="ARBA" id="ARBA00022989"/>
    </source>
</evidence>
<evidence type="ECO:0000256" key="1">
    <source>
        <dbReference type="ARBA" id="ARBA00004651"/>
    </source>
</evidence>
<evidence type="ECO:0000259" key="8">
    <source>
        <dbReference type="PROSITE" id="PS50850"/>
    </source>
</evidence>
<reference evidence="11" key="1">
    <citation type="submission" date="2020-05" db="EMBL/GenBank/DDBJ databases">
        <authorList>
            <person name="Chiriac C."/>
            <person name="Salcher M."/>
            <person name="Ghai R."/>
            <person name="Kavagutti S V."/>
        </authorList>
    </citation>
    <scope>NUCLEOTIDE SEQUENCE</scope>
</reference>
<keyword evidence="2" id="KW-0813">Transport</keyword>
<gene>
    <name evidence="9" type="ORF">UFOPK2342_00888</name>
    <name evidence="10" type="ORF">UFOPK2423_01138</name>
    <name evidence="11" type="ORF">UFOPK3266_00926</name>
</gene>
<feature type="transmembrane region" description="Helical" evidence="7">
    <location>
        <begin position="113"/>
        <end position="133"/>
    </location>
</feature>
<evidence type="ECO:0000313" key="9">
    <source>
        <dbReference type="EMBL" id="CAB4677395.1"/>
    </source>
</evidence>
<dbReference type="AlphaFoldDB" id="A0A6J7BEH7"/>
<dbReference type="GO" id="GO:0022857">
    <property type="term" value="F:transmembrane transporter activity"/>
    <property type="evidence" value="ECO:0007669"/>
    <property type="project" value="InterPro"/>
</dbReference>
<keyword evidence="3" id="KW-1003">Cell membrane</keyword>
<evidence type="ECO:0000256" key="3">
    <source>
        <dbReference type="ARBA" id="ARBA00022475"/>
    </source>
</evidence>
<comment type="subcellular location">
    <subcellularLocation>
        <location evidence="1">Cell membrane</location>
        <topology evidence="1">Multi-pass membrane protein</topology>
    </subcellularLocation>
</comment>
<feature type="transmembrane region" description="Helical" evidence="7">
    <location>
        <begin position="229"/>
        <end position="251"/>
    </location>
</feature>
<dbReference type="InterPro" id="IPR036259">
    <property type="entry name" value="MFS_trans_sf"/>
</dbReference>
<feature type="transmembrane region" description="Helical" evidence="7">
    <location>
        <begin position="53"/>
        <end position="74"/>
    </location>
</feature>
<dbReference type="Pfam" id="PF05977">
    <property type="entry name" value="MFS_3"/>
    <property type="match status" value="1"/>
</dbReference>
<keyword evidence="6 7" id="KW-0472">Membrane</keyword>
<dbReference type="SUPFAM" id="SSF103473">
    <property type="entry name" value="MFS general substrate transporter"/>
    <property type="match status" value="1"/>
</dbReference>
<name>A0A6J7BEH7_9ZZZZ</name>
<proteinExistence type="predicted"/>
<evidence type="ECO:0000313" key="11">
    <source>
        <dbReference type="EMBL" id="CAB4843610.1"/>
    </source>
</evidence>
<feature type="transmembrane region" description="Helical" evidence="7">
    <location>
        <begin position="21"/>
        <end position="41"/>
    </location>
</feature>
<feature type="transmembrane region" description="Helical" evidence="7">
    <location>
        <begin position="381"/>
        <end position="402"/>
    </location>
</feature>
<keyword evidence="4 7" id="KW-0812">Transmembrane</keyword>
<evidence type="ECO:0000256" key="6">
    <source>
        <dbReference type="ARBA" id="ARBA00023136"/>
    </source>
</evidence>
<dbReference type="EMBL" id="CAFBAA010000021">
    <property type="protein sequence ID" value="CAB4843610.1"/>
    <property type="molecule type" value="Genomic_DNA"/>
</dbReference>
<evidence type="ECO:0000256" key="4">
    <source>
        <dbReference type="ARBA" id="ARBA00022692"/>
    </source>
</evidence>
<feature type="domain" description="Major facilitator superfamily (MFS) profile" evidence="8">
    <location>
        <begin position="20"/>
        <end position="408"/>
    </location>
</feature>
<dbReference type="InterPro" id="IPR020846">
    <property type="entry name" value="MFS_dom"/>
</dbReference>
<dbReference type="PROSITE" id="PS50850">
    <property type="entry name" value="MFS"/>
    <property type="match status" value="1"/>
</dbReference>
<feature type="transmembrane region" description="Helical" evidence="7">
    <location>
        <begin position="180"/>
        <end position="198"/>
    </location>
</feature>